<evidence type="ECO:0000313" key="2">
    <source>
        <dbReference type="EMBL" id="OSM07013.1"/>
    </source>
</evidence>
<reference evidence="2 3" key="1">
    <citation type="journal article" date="2016" name="BMC Genomics">
        <title>Combined genomic and structural analyses of a cultured magnetotactic bacterium reveals its niche adaptation to a dynamic environment.</title>
        <authorList>
            <person name="Araujo A.C."/>
            <person name="Morillo V."/>
            <person name="Cypriano J."/>
            <person name="Teixeira L.C."/>
            <person name="Leao P."/>
            <person name="Lyra S."/>
            <person name="Almeida L.G."/>
            <person name="Bazylinski D.A."/>
            <person name="Vasconcellos A.T."/>
            <person name="Abreu F."/>
            <person name="Lins U."/>
        </authorList>
    </citation>
    <scope>NUCLEOTIDE SEQUENCE [LARGE SCALE GENOMIC DNA]</scope>
    <source>
        <strain evidence="2 3">IT-1</strain>
    </source>
</reference>
<keyword evidence="3" id="KW-1185">Reference proteome</keyword>
<evidence type="ECO:0000313" key="3">
    <source>
        <dbReference type="Proteomes" id="UP000194003"/>
    </source>
</evidence>
<proteinExistence type="predicted"/>
<name>A0A1Y2K8G2_9PROT</name>
<comment type="caution">
    <text evidence="2">The sequence shown here is derived from an EMBL/GenBank/DDBJ whole genome shotgun (WGS) entry which is preliminary data.</text>
</comment>
<keyword evidence="1" id="KW-0732">Signal</keyword>
<feature type="signal peptide" evidence="1">
    <location>
        <begin position="1"/>
        <end position="22"/>
    </location>
</feature>
<accession>A0A1Y2K8G2</accession>
<dbReference type="AlphaFoldDB" id="A0A1Y2K8G2"/>
<dbReference type="RefSeq" id="WP_085440901.1">
    <property type="nucleotide sequence ID" value="NZ_LVJN01000015.1"/>
</dbReference>
<gene>
    <name evidence="2" type="ORF">MAIT1_00081</name>
</gene>
<dbReference type="PROSITE" id="PS51257">
    <property type="entry name" value="PROKAR_LIPOPROTEIN"/>
    <property type="match status" value="1"/>
</dbReference>
<evidence type="ECO:0008006" key="4">
    <source>
        <dbReference type="Google" id="ProtNLM"/>
    </source>
</evidence>
<organism evidence="2 3">
    <name type="scientific">Magnetofaba australis IT-1</name>
    <dbReference type="NCBI Taxonomy" id="1434232"/>
    <lineage>
        <taxon>Bacteria</taxon>
        <taxon>Pseudomonadati</taxon>
        <taxon>Pseudomonadota</taxon>
        <taxon>Magnetococcia</taxon>
        <taxon>Magnetococcales</taxon>
        <taxon>Magnetococcaceae</taxon>
        <taxon>Magnetofaba</taxon>
    </lineage>
</organism>
<protein>
    <recommendedName>
        <fullName evidence="4">Lipoprotein</fullName>
    </recommendedName>
</protein>
<dbReference type="EMBL" id="LVJN01000015">
    <property type="protein sequence ID" value="OSM07013.1"/>
    <property type="molecule type" value="Genomic_DNA"/>
</dbReference>
<dbReference type="Proteomes" id="UP000194003">
    <property type="component" value="Unassembled WGS sequence"/>
</dbReference>
<sequence length="325" mass="34172">MNRLIPCASLALLLGLSGCGVSTTKNVEVDRHSGGFLGLGEQADLQTSGLEAMKGETRVVIPNFKVGFYLDKSPGGFKSGSGDAAIVRSKLSGVENADFQAITDAAYAAFKQQLTAQGFSVMSEAEMAALPRYAAAKAKANPEMDKALFGPDALYFVPTGVKHLDVGMFDKGLFNMDMLKQSQATVMDVTLYVTYLGQKLEKVLTMVSGVQVGQAMTVIPGSVVTASGYQASKCVGFCPNTVASVRLGQPIYSTEETGTLTDVTTAGDRALDVAKMAATWMTGGLKTQVTKVYELKADPAKFKKVAIETLGKATGQMAAKLGSGR</sequence>
<feature type="chain" id="PRO_5012688921" description="Lipoprotein" evidence="1">
    <location>
        <begin position="23"/>
        <end position="325"/>
    </location>
</feature>
<dbReference type="OrthoDB" id="7210400at2"/>
<evidence type="ECO:0000256" key="1">
    <source>
        <dbReference type="SAM" id="SignalP"/>
    </source>
</evidence>